<dbReference type="Proteomes" id="UP000680038">
    <property type="component" value="Unassembled WGS sequence"/>
</dbReference>
<reference evidence="1" key="1">
    <citation type="submission" date="2021-04" db="EMBL/GenBank/DDBJ databases">
        <authorList>
            <person name="Rodrigo-Torres L."/>
            <person name="Arahal R. D."/>
            <person name="Lucena T."/>
        </authorList>
    </citation>
    <scope>NUCLEOTIDE SEQUENCE</scope>
    <source>
        <strain evidence="1">CECT 9275</strain>
    </source>
</reference>
<keyword evidence="2" id="KW-1185">Reference proteome</keyword>
<gene>
    <name evidence="1" type="ORF">DYBT9275_05311</name>
</gene>
<proteinExistence type="predicted"/>
<name>A0A916N774_9BACT</name>
<organism evidence="1 2">
    <name type="scientific">Dyadobacter helix</name>
    <dbReference type="NCBI Taxonomy" id="2822344"/>
    <lineage>
        <taxon>Bacteria</taxon>
        <taxon>Pseudomonadati</taxon>
        <taxon>Bacteroidota</taxon>
        <taxon>Cytophagia</taxon>
        <taxon>Cytophagales</taxon>
        <taxon>Spirosomataceae</taxon>
        <taxon>Dyadobacter</taxon>
    </lineage>
</organism>
<accession>A0A916N774</accession>
<sequence>MTTHTMEMSTVSGMRKKYGQLALVCTDLNSIPDQISKLDILL</sequence>
<dbReference type="EMBL" id="CAJRAF010000002">
    <property type="protein sequence ID" value="CAG5012997.1"/>
    <property type="molecule type" value="Genomic_DNA"/>
</dbReference>
<comment type="caution">
    <text evidence="1">The sequence shown here is derived from an EMBL/GenBank/DDBJ whole genome shotgun (WGS) entry which is preliminary data.</text>
</comment>
<evidence type="ECO:0000313" key="1">
    <source>
        <dbReference type="EMBL" id="CAG5012997.1"/>
    </source>
</evidence>
<evidence type="ECO:0000313" key="2">
    <source>
        <dbReference type="Proteomes" id="UP000680038"/>
    </source>
</evidence>
<protein>
    <submittedName>
        <fullName evidence="1">Uncharacterized protein</fullName>
    </submittedName>
</protein>
<dbReference type="AlphaFoldDB" id="A0A916N774"/>